<dbReference type="RefSeq" id="WP_024078874.1">
    <property type="nucleotide sequence ID" value="NZ_CP027527.1"/>
</dbReference>
<dbReference type="EMBL" id="CU459003">
    <property type="protein sequence ID" value="CAM75266.1"/>
    <property type="molecule type" value="Genomic_DNA"/>
</dbReference>
<name>A4TXA9_9PROT</name>
<sequence length="44" mass="4644">MLTIALRDSLRRKSDALCADIATIEGCVLAPFVQLVDRGLAGVA</sequence>
<gene>
    <name evidence="1" type="ORF">MGR_3527</name>
</gene>
<accession>A4TXA9</accession>
<protein>
    <submittedName>
        <fullName evidence="1">Uncharacterized protein</fullName>
    </submittedName>
</protein>
<reference evidence="1" key="1">
    <citation type="journal article" date="2007" name="J. Bacteriol.">
        <title>Comparative genome analysis of four magnetotactic bacteria reveals a complex set of group-specific genes implicated in magnetosome biomineralization and function.</title>
        <authorList>
            <person name="Richter M."/>
            <person name="Kube M."/>
            <person name="Bazylinski D.A."/>
            <person name="Lombardot T."/>
            <person name="Gloeckner F.O."/>
            <person name="Reinhardt R."/>
            <person name="Schueler D."/>
        </authorList>
    </citation>
    <scope>NUCLEOTIDE SEQUENCE</scope>
    <source>
        <strain evidence="1">MSR-1</strain>
    </source>
</reference>
<dbReference type="AlphaFoldDB" id="A4TXA9"/>
<evidence type="ECO:0000313" key="1">
    <source>
        <dbReference type="EMBL" id="CAM75266.1"/>
    </source>
</evidence>
<proteinExistence type="predicted"/>
<organism evidence="1">
    <name type="scientific">Magnetospirillum gryphiswaldense</name>
    <dbReference type="NCBI Taxonomy" id="55518"/>
    <lineage>
        <taxon>Bacteria</taxon>
        <taxon>Pseudomonadati</taxon>
        <taxon>Pseudomonadota</taxon>
        <taxon>Alphaproteobacteria</taxon>
        <taxon>Rhodospirillales</taxon>
        <taxon>Rhodospirillaceae</taxon>
        <taxon>Magnetospirillum</taxon>
    </lineage>
</organism>